<evidence type="ECO:0000313" key="3">
    <source>
        <dbReference type="Proteomes" id="UP000018040"/>
    </source>
</evidence>
<feature type="region of interest" description="Disordered" evidence="1">
    <location>
        <begin position="98"/>
        <end position="122"/>
    </location>
</feature>
<dbReference type="VEuPathDB" id="GiardiaDB:DHA2_151724"/>
<organism evidence="2 3">
    <name type="scientific">Giardia intestinalis</name>
    <name type="common">Giardia lamblia</name>
    <dbReference type="NCBI Taxonomy" id="5741"/>
    <lineage>
        <taxon>Eukaryota</taxon>
        <taxon>Metamonada</taxon>
        <taxon>Diplomonadida</taxon>
        <taxon>Hexamitidae</taxon>
        <taxon>Giardiinae</taxon>
        <taxon>Giardia</taxon>
    </lineage>
</organism>
<protein>
    <submittedName>
        <fullName evidence="2">Uncharacterized protein</fullName>
    </submittedName>
</protein>
<dbReference type="VEuPathDB" id="GiardiaDB:GL50803_0014984"/>
<feature type="region of interest" description="Disordered" evidence="1">
    <location>
        <begin position="148"/>
        <end position="261"/>
    </location>
</feature>
<feature type="compositionally biased region" description="Polar residues" evidence="1">
    <location>
        <begin position="206"/>
        <end position="218"/>
    </location>
</feature>
<name>V6U2Z7_GIAIN</name>
<gene>
    <name evidence="2" type="ORF">GSB_150036</name>
</gene>
<dbReference type="Proteomes" id="UP000018040">
    <property type="component" value="Unassembled WGS sequence"/>
</dbReference>
<dbReference type="EMBL" id="AHHH01000004">
    <property type="protein sequence ID" value="ESU45573.1"/>
    <property type="molecule type" value="Genomic_DNA"/>
</dbReference>
<evidence type="ECO:0000256" key="1">
    <source>
        <dbReference type="SAM" id="MobiDB-lite"/>
    </source>
</evidence>
<dbReference type="VEuPathDB" id="GiardiaDB:QR46_0729"/>
<feature type="compositionally biased region" description="Polar residues" evidence="1">
    <location>
        <begin position="113"/>
        <end position="122"/>
    </location>
</feature>
<comment type="caution">
    <text evidence="2">The sequence shown here is derived from an EMBL/GenBank/DDBJ whole genome shotgun (WGS) entry which is preliminary data.</text>
</comment>
<accession>V6U2Z7</accession>
<reference evidence="2 3" key="2">
    <citation type="journal article" date="2013" name="Genome Biol. Evol.">
        <title>Genome sequencing of Giardia lamblia genotypes A2 and B isolates (DH and GS) and comparative analysis with the genomes of genotypes A1 and E (WB and Pig).</title>
        <authorList>
            <person name="Adam R.D."/>
            <person name="Dahlstrom E.W."/>
            <person name="Martens C.A."/>
            <person name="Bruno D.P."/>
            <person name="Barbian K.D."/>
            <person name="Ricklefs S.M."/>
            <person name="Hernandez M.M."/>
            <person name="Narla N.P."/>
            <person name="Patel R.B."/>
            <person name="Porcella S.F."/>
            <person name="Nash T.E."/>
        </authorList>
    </citation>
    <scope>NUCLEOTIDE SEQUENCE [LARGE SCALE GENOMIC DNA]</scope>
    <source>
        <strain evidence="2 3">GS</strain>
    </source>
</reference>
<evidence type="ECO:0000313" key="2">
    <source>
        <dbReference type="EMBL" id="ESU45573.1"/>
    </source>
</evidence>
<sequence length="303" mass="32350">MLMFASFALSLDDAYDLSGPGLSLSMRLKRTEENQLQLELESSAALTSCECRINEPEMRRLTHSMLPTTLKTNPASTISSQVANSAYLSPKPLQLYVSKPSADSESPEKAFVSPSTIVPQSSCEPELSSVSKLAAVSSTNELSKCFQSVGNSRMPLPDVPVPQKQRPSPSSSSSQSSGSSDNESSSSSSSGVRSRSRSASLPLTGRQITTQSEQNRPSTKQEDSGSDTSDSEDSDNNNTSSAVSALLQRAAIPHSGSKKLDVKQGIDLKKQREKLHQASALPLEALMSPDFMNAAVSMAKQKT</sequence>
<reference evidence="3" key="1">
    <citation type="submission" date="2012-02" db="EMBL/GenBank/DDBJ databases">
        <title>Genome sequencing of Giardia lamblia Genotypes A2 and B isolates (DH and GS) and comparative analysis with the genomes of Genotypes A1 and E (WB and Pig).</title>
        <authorList>
            <person name="Adam R."/>
            <person name="Dahlstrom E."/>
            <person name="Martens C."/>
            <person name="Bruno D."/>
            <person name="Barbian K."/>
            <person name="Porcella S.F."/>
            <person name="Nash T."/>
        </authorList>
    </citation>
    <scope>NUCLEOTIDE SEQUENCE</scope>
    <source>
        <strain evidence="3">GS</strain>
    </source>
</reference>
<proteinExistence type="predicted"/>
<feature type="compositionally biased region" description="Low complexity" evidence="1">
    <location>
        <begin position="168"/>
        <end position="200"/>
    </location>
</feature>
<dbReference type="OrthoDB" id="10262487at2759"/>
<dbReference type="AlphaFoldDB" id="V6U2Z7"/>